<dbReference type="AlphaFoldDB" id="A0AAV9B5Z3"/>
<protein>
    <recommendedName>
        <fullName evidence="1">KIB1-4 beta-propeller domain-containing protein</fullName>
    </recommendedName>
</protein>
<dbReference type="InterPro" id="IPR050942">
    <property type="entry name" value="F-box_BR-signaling"/>
</dbReference>
<organism evidence="2 3">
    <name type="scientific">Acorus gramineus</name>
    <name type="common">Dwarf sweet flag</name>
    <dbReference type="NCBI Taxonomy" id="55184"/>
    <lineage>
        <taxon>Eukaryota</taxon>
        <taxon>Viridiplantae</taxon>
        <taxon>Streptophyta</taxon>
        <taxon>Embryophyta</taxon>
        <taxon>Tracheophyta</taxon>
        <taxon>Spermatophyta</taxon>
        <taxon>Magnoliopsida</taxon>
        <taxon>Liliopsida</taxon>
        <taxon>Acoraceae</taxon>
        <taxon>Acorus</taxon>
    </lineage>
</organism>
<name>A0AAV9B5Z3_ACOGR</name>
<sequence>MPRLENFHFSMTSQMYFAAGPSGLLIIVRDLKHVDEGEMVGFKVYKLDETERRWVETNSLDDGMLFLGLNTSMWFSSSNFHECRGNSIYFTDEHINYDGLLGWGGDSGIFHLKDGSFHSIYDDYMKPLYPRPVWVVPNP</sequence>
<evidence type="ECO:0000313" key="3">
    <source>
        <dbReference type="Proteomes" id="UP001179952"/>
    </source>
</evidence>
<dbReference type="Proteomes" id="UP001179952">
    <property type="component" value="Unassembled WGS sequence"/>
</dbReference>
<comment type="caution">
    <text evidence="2">The sequence shown here is derived from an EMBL/GenBank/DDBJ whole genome shotgun (WGS) entry which is preliminary data.</text>
</comment>
<dbReference type="Pfam" id="PF03478">
    <property type="entry name" value="Beta-prop_KIB1-4"/>
    <property type="match status" value="1"/>
</dbReference>
<dbReference type="EMBL" id="JAUJYN010000005">
    <property type="protein sequence ID" value="KAK1271773.1"/>
    <property type="molecule type" value="Genomic_DNA"/>
</dbReference>
<reference evidence="2" key="2">
    <citation type="submission" date="2023-06" db="EMBL/GenBank/DDBJ databases">
        <authorList>
            <person name="Ma L."/>
            <person name="Liu K.-W."/>
            <person name="Li Z."/>
            <person name="Hsiao Y.-Y."/>
            <person name="Qi Y."/>
            <person name="Fu T."/>
            <person name="Tang G."/>
            <person name="Zhang D."/>
            <person name="Sun W.-H."/>
            <person name="Liu D.-K."/>
            <person name="Li Y."/>
            <person name="Chen G.-Z."/>
            <person name="Liu X.-D."/>
            <person name="Liao X.-Y."/>
            <person name="Jiang Y.-T."/>
            <person name="Yu X."/>
            <person name="Hao Y."/>
            <person name="Huang J."/>
            <person name="Zhao X.-W."/>
            <person name="Ke S."/>
            <person name="Chen Y.-Y."/>
            <person name="Wu W.-L."/>
            <person name="Hsu J.-L."/>
            <person name="Lin Y.-F."/>
            <person name="Huang M.-D."/>
            <person name="Li C.-Y."/>
            <person name="Huang L."/>
            <person name="Wang Z.-W."/>
            <person name="Zhao X."/>
            <person name="Zhong W.-Y."/>
            <person name="Peng D.-H."/>
            <person name="Ahmad S."/>
            <person name="Lan S."/>
            <person name="Zhang J.-S."/>
            <person name="Tsai W.-C."/>
            <person name="Van De Peer Y."/>
            <person name="Liu Z.-J."/>
        </authorList>
    </citation>
    <scope>NUCLEOTIDE SEQUENCE</scope>
    <source>
        <strain evidence="2">SCP</strain>
        <tissue evidence="2">Leaves</tissue>
    </source>
</reference>
<reference evidence="2" key="1">
    <citation type="journal article" date="2023" name="Nat. Commun.">
        <title>Diploid and tetraploid genomes of Acorus and the evolution of monocots.</title>
        <authorList>
            <person name="Ma L."/>
            <person name="Liu K.W."/>
            <person name="Li Z."/>
            <person name="Hsiao Y.Y."/>
            <person name="Qi Y."/>
            <person name="Fu T."/>
            <person name="Tang G.D."/>
            <person name="Zhang D."/>
            <person name="Sun W.H."/>
            <person name="Liu D.K."/>
            <person name="Li Y."/>
            <person name="Chen G.Z."/>
            <person name="Liu X.D."/>
            <person name="Liao X.Y."/>
            <person name="Jiang Y.T."/>
            <person name="Yu X."/>
            <person name="Hao Y."/>
            <person name="Huang J."/>
            <person name="Zhao X.W."/>
            <person name="Ke S."/>
            <person name="Chen Y.Y."/>
            <person name="Wu W.L."/>
            <person name="Hsu J.L."/>
            <person name="Lin Y.F."/>
            <person name="Huang M.D."/>
            <person name="Li C.Y."/>
            <person name="Huang L."/>
            <person name="Wang Z.W."/>
            <person name="Zhao X."/>
            <person name="Zhong W.Y."/>
            <person name="Peng D.H."/>
            <person name="Ahmad S."/>
            <person name="Lan S."/>
            <person name="Zhang J.S."/>
            <person name="Tsai W.C."/>
            <person name="Van de Peer Y."/>
            <person name="Liu Z.J."/>
        </authorList>
    </citation>
    <scope>NUCLEOTIDE SEQUENCE</scope>
    <source>
        <strain evidence="2">SCP</strain>
    </source>
</reference>
<dbReference type="PANTHER" id="PTHR44259:SF114">
    <property type="entry name" value="OS06G0707300 PROTEIN"/>
    <property type="match status" value="1"/>
</dbReference>
<keyword evidence="3" id="KW-1185">Reference proteome</keyword>
<accession>A0AAV9B5Z3</accession>
<feature type="domain" description="KIB1-4 beta-propeller" evidence="1">
    <location>
        <begin position="15"/>
        <end position="103"/>
    </location>
</feature>
<proteinExistence type="predicted"/>
<evidence type="ECO:0000259" key="1">
    <source>
        <dbReference type="Pfam" id="PF03478"/>
    </source>
</evidence>
<dbReference type="InterPro" id="IPR005174">
    <property type="entry name" value="KIB1-4_b-propeller"/>
</dbReference>
<evidence type="ECO:0000313" key="2">
    <source>
        <dbReference type="EMBL" id="KAK1271773.1"/>
    </source>
</evidence>
<gene>
    <name evidence="2" type="ORF">QJS04_geneDACA006009</name>
</gene>
<dbReference type="PANTHER" id="PTHR44259">
    <property type="entry name" value="OS07G0183000 PROTEIN-RELATED"/>
    <property type="match status" value="1"/>
</dbReference>